<dbReference type="Proteomes" id="UP001229421">
    <property type="component" value="Unassembled WGS sequence"/>
</dbReference>
<name>A0AAD8NLK2_TARER</name>
<evidence type="ECO:0000313" key="1">
    <source>
        <dbReference type="EMBL" id="KAK1414004.1"/>
    </source>
</evidence>
<organism evidence="1 2">
    <name type="scientific">Tagetes erecta</name>
    <name type="common">African marigold</name>
    <dbReference type="NCBI Taxonomy" id="13708"/>
    <lineage>
        <taxon>Eukaryota</taxon>
        <taxon>Viridiplantae</taxon>
        <taxon>Streptophyta</taxon>
        <taxon>Embryophyta</taxon>
        <taxon>Tracheophyta</taxon>
        <taxon>Spermatophyta</taxon>
        <taxon>Magnoliopsida</taxon>
        <taxon>eudicotyledons</taxon>
        <taxon>Gunneridae</taxon>
        <taxon>Pentapetalae</taxon>
        <taxon>asterids</taxon>
        <taxon>campanulids</taxon>
        <taxon>Asterales</taxon>
        <taxon>Asteraceae</taxon>
        <taxon>Asteroideae</taxon>
        <taxon>Heliantheae alliance</taxon>
        <taxon>Tageteae</taxon>
        <taxon>Tagetes</taxon>
    </lineage>
</organism>
<reference evidence="1" key="1">
    <citation type="journal article" date="2023" name="bioRxiv">
        <title>Improved chromosome-level genome assembly for marigold (Tagetes erecta).</title>
        <authorList>
            <person name="Jiang F."/>
            <person name="Yuan L."/>
            <person name="Wang S."/>
            <person name="Wang H."/>
            <person name="Xu D."/>
            <person name="Wang A."/>
            <person name="Fan W."/>
        </authorList>
    </citation>
    <scope>NUCLEOTIDE SEQUENCE</scope>
    <source>
        <strain evidence="1">WSJ</strain>
        <tissue evidence="1">Leaf</tissue>
    </source>
</reference>
<evidence type="ECO:0000313" key="2">
    <source>
        <dbReference type="Proteomes" id="UP001229421"/>
    </source>
</evidence>
<proteinExistence type="predicted"/>
<protein>
    <submittedName>
        <fullName evidence="1">Uncharacterized protein</fullName>
    </submittedName>
</protein>
<sequence length="181" mass="20699">MNSRRTSRDEITPREANVDNIIVRKVCVVKASITPTCPSQCDRGKRQQCPSSESMYVKLSANFNGSGVGKENGKRWVTSGMIKSDVIISQRFSFKLFREKMSESARHLHLNGNFYLRYALFLFIQIHPSLFLRNPKLIISGEPPINSGSKSITIKGMHPILSPFQFSNHYSFKRFITLHKF</sequence>
<accession>A0AAD8NLK2</accession>
<dbReference type="AlphaFoldDB" id="A0AAD8NLK2"/>
<keyword evidence="2" id="KW-1185">Reference proteome</keyword>
<dbReference type="EMBL" id="JAUHHV010000008">
    <property type="protein sequence ID" value="KAK1414004.1"/>
    <property type="molecule type" value="Genomic_DNA"/>
</dbReference>
<gene>
    <name evidence="1" type="ORF">QVD17_29741</name>
</gene>
<comment type="caution">
    <text evidence="1">The sequence shown here is derived from an EMBL/GenBank/DDBJ whole genome shotgun (WGS) entry which is preliminary data.</text>
</comment>